<evidence type="ECO:0000256" key="1">
    <source>
        <dbReference type="SAM" id="MobiDB-lite"/>
    </source>
</evidence>
<feature type="compositionally biased region" description="Basic and acidic residues" evidence="1">
    <location>
        <begin position="30"/>
        <end position="54"/>
    </location>
</feature>
<proteinExistence type="predicted"/>
<name>A0ABN9FQB8_9NEOB</name>
<protein>
    <recommendedName>
        <fullName evidence="4">Ribosomal protein L2</fullName>
    </recommendedName>
</protein>
<dbReference type="Proteomes" id="UP001162483">
    <property type="component" value="Unassembled WGS sequence"/>
</dbReference>
<organism evidence="2 3">
    <name type="scientific">Staurois parvus</name>
    <dbReference type="NCBI Taxonomy" id="386267"/>
    <lineage>
        <taxon>Eukaryota</taxon>
        <taxon>Metazoa</taxon>
        <taxon>Chordata</taxon>
        <taxon>Craniata</taxon>
        <taxon>Vertebrata</taxon>
        <taxon>Euteleostomi</taxon>
        <taxon>Amphibia</taxon>
        <taxon>Batrachia</taxon>
        <taxon>Anura</taxon>
        <taxon>Neobatrachia</taxon>
        <taxon>Ranoidea</taxon>
        <taxon>Ranidae</taxon>
        <taxon>Staurois</taxon>
    </lineage>
</organism>
<evidence type="ECO:0000313" key="2">
    <source>
        <dbReference type="EMBL" id="CAI9599247.1"/>
    </source>
</evidence>
<reference evidence="2" key="1">
    <citation type="submission" date="2023-05" db="EMBL/GenBank/DDBJ databases">
        <authorList>
            <person name="Stuckert A."/>
        </authorList>
    </citation>
    <scope>NUCLEOTIDE SEQUENCE</scope>
</reference>
<gene>
    <name evidence="2" type="ORF">SPARVUS_LOCUS12561608</name>
</gene>
<keyword evidence="3" id="KW-1185">Reference proteome</keyword>
<feature type="non-terminal residue" evidence="2">
    <location>
        <position position="54"/>
    </location>
</feature>
<sequence>MSNRLTNKGIFTTKHLPRAAFFRGAAPPPRRRDERRDTHTMGNRWDLREAAGCL</sequence>
<evidence type="ECO:0000313" key="3">
    <source>
        <dbReference type="Proteomes" id="UP001162483"/>
    </source>
</evidence>
<accession>A0ABN9FQB8</accession>
<feature type="region of interest" description="Disordered" evidence="1">
    <location>
        <begin position="22"/>
        <end position="54"/>
    </location>
</feature>
<dbReference type="EMBL" id="CATNWA010017269">
    <property type="protein sequence ID" value="CAI9599247.1"/>
    <property type="molecule type" value="Genomic_DNA"/>
</dbReference>
<comment type="caution">
    <text evidence="2">The sequence shown here is derived from an EMBL/GenBank/DDBJ whole genome shotgun (WGS) entry which is preliminary data.</text>
</comment>
<evidence type="ECO:0008006" key="4">
    <source>
        <dbReference type="Google" id="ProtNLM"/>
    </source>
</evidence>